<accession>L1IY53</accession>
<dbReference type="EnsemblProtists" id="EKX40755">
    <property type="protein sequence ID" value="EKX40755"/>
    <property type="gene ID" value="GUITHDRAFT_154070"/>
</dbReference>
<keyword evidence="4" id="KW-1185">Reference proteome</keyword>
<evidence type="ECO:0000313" key="4">
    <source>
        <dbReference type="Proteomes" id="UP000011087"/>
    </source>
</evidence>
<sequence>MVEVLDKEQAEILANNSSTEAVISKKTITSRQHDQTIQPASEQSLTAKTQDARLLQQQLEVSPEELKQFEEEMGIVGGVVKAKVYRRGPSSFPAPQSELKPCDSNSQPVLGNTEALAVPSFTIPENATQQEKEQRIQQMLHDIDGLLSHLEMNS</sequence>
<dbReference type="PaxDb" id="55529-EKX40755"/>
<proteinExistence type="predicted"/>
<reference evidence="4" key="2">
    <citation type="submission" date="2012-11" db="EMBL/GenBank/DDBJ databases">
        <authorList>
            <person name="Kuo A."/>
            <person name="Curtis B.A."/>
            <person name="Tanifuji G."/>
            <person name="Burki F."/>
            <person name="Gruber A."/>
            <person name="Irimia M."/>
            <person name="Maruyama S."/>
            <person name="Arias M.C."/>
            <person name="Ball S.G."/>
            <person name="Gile G.H."/>
            <person name="Hirakawa Y."/>
            <person name="Hopkins J.F."/>
            <person name="Rensing S.A."/>
            <person name="Schmutz J."/>
            <person name="Symeonidi A."/>
            <person name="Elias M."/>
            <person name="Eveleigh R.J."/>
            <person name="Herman E.K."/>
            <person name="Klute M.J."/>
            <person name="Nakayama T."/>
            <person name="Obornik M."/>
            <person name="Reyes-Prieto A."/>
            <person name="Armbrust E.V."/>
            <person name="Aves S.J."/>
            <person name="Beiko R.G."/>
            <person name="Coutinho P."/>
            <person name="Dacks J.B."/>
            <person name="Durnford D.G."/>
            <person name="Fast N.M."/>
            <person name="Green B.R."/>
            <person name="Grisdale C."/>
            <person name="Hempe F."/>
            <person name="Henrissat B."/>
            <person name="Hoppner M.P."/>
            <person name="Ishida K.-I."/>
            <person name="Kim E."/>
            <person name="Koreny L."/>
            <person name="Kroth P.G."/>
            <person name="Liu Y."/>
            <person name="Malik S.-B."/>
            <person name="Maier U.G."/>
            <person name="McRose D."/>
            <person name="Mock T."/>
            <person name="Neilson J.A."/>
            <person name="Onodera N.T."/>
            <person name="Poole A.M."/>
            <person name="Pritham E.J."/>
            <person name="Richards T.A."/>
            <person name="Rocap G."/>
            <person name="Roy S.W."/>
            <person name="Sarai C."/>
            <person name="Schaack S."/>
            <person name="Shirato S."/>
            <person name="Slamovits C.H."/>
            <person name="Spencer D.F."/>
            <person name="Suzuki S."/>
            <person name="Worden A.Z."/>
            <person name="Zauner S."/>
            <person name="Barry K."/>
            <person name="Bell C."/>
            <person name="Bharti A.K."/>
            <person name="Crow J.A."/>
            <person name="Grimwood J."/>
            <person name="Kramer R."/>
            <person name="Lindquist E."/>
            <person name="Lucas S."/>
            <person name="Salamov A."/>
            <person name="McFadden G.I."/>
            <person name="Lane C.E."/>
            <person name="Keeling P.J."/>
            <person name="Gray M.W."/>
            <person name="Grigoriev I.V."/>
            <person name="Archibald J.M."/>
        </authorList>
    </citation>
    <scope>NUCLEOTIDE SEQUENCE</scope>
    <source>
        <strain evidence="4">CCMP2712</strain>
    </source>
</reference>
<dbReference type="AlphaFoldDB" id="L1IY53"/>
<organism evidence="2">
    <name type="scientific">Guillardia theta (strain CCMP2712)</name>
    <name type="common">Cryptophyte</name>
    <dbReference type="NCBI Taxonomy" id="905079"/>
    <lineage>
        <taxon>Eukaryota</taxon>
        <taxon>Cryptophyceae</taxon>
        <taxon>Pyrenomonadales</taxon>
        <taxon>Geminigeraceae</taxon>
        <taxon>Guillardia</taxon>
    </lineage>
</organism>
<evidence type="ECO:0000313" key="3">
    <source>
        <dbReference type="EnsemblProtists" id="EKX40755"/>
    </source>
</evidence>
<evidence type="ECO:0000313" key="2">
    <source>
        <dbReference type="EMBL" id="EKX40755.1"/>
    </source>
</evidence>
<protein>
    <submittedName>
        <fullName evidence="2 3">Uncharacterized protein</fullName>
    </submittedName>
</protein>
<dbReference type="Proteomes" id="UP000011087">
    <property type="component" value="Unassembled WGS sequence"/>
</dbReference>
<reference evidence="3" key="3">
    <citation type="submission" date="2016-03" db="UniProtKB">
        <authorList>
            <consortium name="EnsemblProtists"/>
        </authorList>
    </citation>
    <scope>IDENTIFICATION</scope>
</reference>
<dbReference type="KEGG" id="gtt:GUITHDRAFT_154070"/>
<dbReference type="RefSeq" id="XP_005827735.1">
    <property type="nucleotide sequence ID" value="XM_005827678.1"/>
</dbReference>
<name>L1IY53_GUITC</name>
<evidence type="ECO:0000256" key="1">
    <source>
        <dbReference type="SAM" id="MobiDB-lite"/>
    </source>
</evidence>
<gene>
    <name evidence="2" type="ORF">GUITHDRAFT_154070</name>
</gene>
<feature type="region of interest" description="Disordered" evidence="1">
    <location>
        <begin position="90"/>
        <end position="110"/>
    </location>
</feature>
<dbReference type="GeneID" id="17297289"/>
<dbReference type="EMBL" id="JH993029">
    <property type="protein sequence ID" value="EKX40755.1"/>
    <property type="molecule type" value="Genomic_DNA"/>
</dbReference>
<dbReference type="HOGENOM" id="CLU_1707638_0_0_1"/>
<reference evidence="2 4" key="1">
    <citation type="journal article" date="2012" name="Nature">
        <title>Algal genomes reveal evolutionary mosaicism and the fate of nucleomorphs.</title>
        <authorList>
            <consortium name="DOE Joint Genome Institute"/>
            <person name="Curtis B.A."/>
            <person name="Tanifuji G."/>
            <person name="Burki F."/>
            <person name="Gruber A."/>
            <person name="Irimia M."/>
            <person name="Maruyama S."/>
            <person name="Arias M.C."/>
            <person name="Ball S.G."/>
            <person name="Gile G.H."/>
            <person name="Hirakawa Y."/>
            <person name="Hopkins J.F."/>
            <person name="Kuo A."/>
            <person name="Rensing S.A."/>
            <person name="Schmutz J."/>
            <person name="Symeonidi A."/>
            <person name="Elias M."/>
            <person name="Eveleigh R.J."/>
            <person name="Herman E.K."/>
            <person name="Klute M.J."/>
            <person name="Nakayama T."/>
            <person name="Obornik M."/>
            <person name="Reyes-Prieto A."/>
            <person name="Armbrust E.V."/>
            <person name="Aves S.J."/>
            <person name="Beiko R.G."/>
            <person name="Coutinho P."/>
            <person name="Dacks J.B."/>
            <person name="Durnford D.G."/>
            <person name="Fast N.M."/>
            <person name="Green B.R."/>
            <person name="Grisdale C.J."/>
            <person name="Hempel F."/>
            <person name="Henrissat B."/>
            <person name="Hoppner M.P."/>
            <person name="Ishida K."/>
            <person name="Kim E."/>
            <person name="Koreny L."/>
            <person name="Kroth P.G."/>
            <person name="Liu Y."/>
            <person name="Malik S.B."/>
            <person name="Maier U.G."/>
            <person name="McRose D."/>
            <person name="Mock T."/>
            <person name="Neilson J.A."/>
            <person name="Onodera N.T."/>
            <person name="Poole A.M."/>
            <person name="Pritham E.J."/>
            <person name="Richards T.A."/>
            <person name="Rocap G."/>
            <person name="Roy S.W."/>
            <person name="Sarai C."/>
            <person name="Schaack S."/>
            <person name="Shirato S."/>
            <person name="Slamovits C.H."/>
            <person name="Spencer D.F."/>
            <person name="Suzuki S."/>
            <person name="Worden A.Z."/>
            <person name="Zauner S."/>
            <person name="Barry K."/>
            <person name="Bell C."/>
            <person name="Bharti A.K."/>
            <person name="Crow J.A."/>
            <person name="Grimwood J."/>
            <person name="Kramer R."/>
            <person name="Lindquist E."/>
            <person name="Lucas S."/>
            <person name="Salamov A."/>
            <person name="McFadden G.I."/>
            <person name="Lane C.E."/>
            <person name="Keeling P.J."/>
            <person name="Gray M.W."/>
            <person name="Grigoriev I.V."/>
            <person name="Archibald J.M."/>
        </authorList>
    </citation>
    <scope>NUCLEOTIDE SEQUENCE</scope>
    <source>
        <strain evidence="2 4">CCMP2712</strain>
    </source>
</reference>